<feature type="compositionally biased region" description="Basic and acidic residues" evidence="1">
    <location>
        <begin position="130"/>
        <end position="159"/>
    </location>
</feature>
<feature type="region of interest" description="Disordered" evidence="1">
    <location>
        <begin position="173"/>
        <end position="248"/>
    </location>
</feature>
<name>A0A166WV74_9AGAM</name>
<dbReference type="Proteomes" id="UP000076532">
    <property type="component" value="Unassembled WGS sequence"/>
</dbReference>
<reference evidence="3 4" key="1">
    <citation type="journal article" date="2016" name="Mol. Biol. Evol.">
        <title>Comparative Genomics of Early-Diverging Mushroom-Forming Fungi Provides Insights into the Origins of Lignocellulose Decay Capabilities.</title>
        <authorList>
            <person name="Nagy L.G."/>
            <person name="Riley R."/>
            <person name="Tritt A."/>
            <person name="Adam C."/>
            <person name="Daum C."/>
            <person name="Floudas D."/>
            <person name="Sun H."/>
            <person name="Yadav J.S."/>
            <person name="Pangilinan J."/>
            <person name="Larsson K.H."/>
            <person name="Matsuura K."/>
            <person name="Barry K."/>
            <person name="Labutti K."/>
            <person name="Kuo R."/>
            <person name="Ohm R.A."/>
            <person name="Bhattacharya S.S."/>
            <person name="Shirouzu T."/>
            <person name="Yoshinaga Y."/>
            <person name="Martin F.M."/>
            <person name="Grigoriev I.V."/>
            <person name="Hibbett D.S."/>
        </authorList>
    </citation>
    <scope>NUCLEOTIDE SEQUENCE [LARGE SCALE GENOMIC DNA]</scope>
    <source>
        <strain evidence="3 4">CBS 109695</strain>
    </source>
</reference>
<dbReference type="InterPro" id="IPR045341">
    <property type="entry name" value="DUF6532"/>
</dbReference>
<dbReference type="AlphaFoldDB" id="A0A166WV74"/>
<feature type="compositionally biased region" description="Basic and acidic residues" evidence="1">
    <location>
        <begin position="104"/>
        <end position="114"/>
    </location>
</feature>
<feature type="region of interest" description="Disordered" evidence="1">
    <location>
        <begin position="1"/>
        <end position="45"/>
    </location>
</feature>
<evidence type="ECO:0000259" key="2">
    <source>
        <dbReference type="Pfam" id="PF20149"/>
    </source>
</evidence>
<dbReference type="EMBL" id="KV417480">
    <property type="protein sequence ID" value="KZP34142.1"/>
    <property type="molecule type" value="Genomic_DNA"/>
</dbReference>
<dbReference type="STRING" id="436010.A0A166WV74"/>
<feature type="compositionally biased region" description="Low complexity" evidence="1">
    <location>
        <begin position="185"/>
        <end position="215"/>
    </location>
</feature>
<keyword evidence="4" id="KW-1185">Reference proteome</keyword>
<protein>
    <recommendedName>
        <fullName evidence="2">DUF6532 domain-containing protein</fullName>
    </recommendedName>
</protein>
<gene>
    <name evidence="3" type="ORF">FIBSPDRAFT_942299</name>
</gene>
<feature type="region of interest" description="Disordered" evidence="1">
    <location>
        <begin position="78"/>
        <end position="159"/>
    </location>
</feature>
<evidence type="ECO:0000313" key="3">
    <source>
        <dbReference type="EMBL" id="KZP34142.1"/>
    </source>
</evidence>
<dbReference type="OrthoDB" id="2803003at2759"/>
<organism evidence="3 4">
    <name type="scientific">Athelia psychrophila</name>
    <dbReference type="NCBI Taxonomy" id="1759441"/>
    <lineage>
        <taxon>Eukaryota</taxon>
        <taxon>Fungi</taxon>
        <taxon>Dikarya</taxon>
        <taxon>Basidiomycota</taxon>
        <taxon>Agaricomycotina</taxon>
        <taxon>Agaricomycetes</taxon>
        <taxon>Agaricomycetidae</taxon>
        <taxon>Atheliales</taxon>
        <taxon>Atheliaceae</taxon>
        <taxon>Athelia</taxon>
    </lineage>
</organism>
<feature type="domain" description="DUF6532" evidence="2">
    <location>
        <begin position="377"/>
        <end position="537"/>
    </location>
</feature>
<feature type="compositionally biased region" description="Polar residues" evidence="1">
    <location>
        <begin position="1"/>
        <end position="15"/>
    </location>
</feature>
<evidence type="ECO:0000256" key="1">
    <source>
        <dbReference type="SAM" id="MobiDB-lite"/>
    </source>
</evidence>
<proteinExistence type="predicted"/>
<feature type="compositionally biased region" description="Basic and acidic residues" evidence="1">
    <location>
        <begin position="228"/>
        <end position="248"/>
    </location>
</feature>
<evidence type="ECO:0000313" key="4">
    <source>
        <dbReference type="Proteomes" id="UP000076532"/>
    </source>
</evidence>
<dbReference type="Pfam" id="PF20149">
    <property type="entry name" value="DUF6532"/>
    <property type="match status" value="1"/>
</dbReference>
<accession>A0A166WV74</accession>
<sequence length="586" mass="64130">MAAPTRITTRATNQDAHPGLIAYDSETDSLPVPKARRPRRSAAEMKEERAAKLAKKEAEALQSKKAIQKVAQVENGMAAADTENRQNAARPPAKHATKVARKSVARDVEVEPAAKSKASVRKSTVPVRPGRQDVQAERDLQTETEVSQKRKASFDQDMLSKKFKTSANDSLQDLIPSIPSRHNRSSSLATSVPSSRASSIASHRSHQSRASSVASRKSDDFAFDGDTDEHGLPHVEDECMDRQYSEPDKTGYDYGGLVDEDEAKEHEYAIEDSIKPKRETMQDLVGIIPNAPTDRLKTSKPIINATTTSATNRTSRAVGDILPSGTQLHFSRNMVPRLRDHAGTLDIPWDNGVDQDVLATIQCFWEEEFPGHPLKLAMGDPIVGLCYQRIYEWRGHFGAAALVAVNELFSSETKLANGKSKLIYGTVNSRKDYVKRELGTGLPFLYSCTDYDEEGGELVFSGMFKSDLILTVLYGHFKDTSSVSRDLASPEPPRAAIALAAAAVERALKCWETGRVNKGNQFSEAQWGDTTDEFMTHVGLLSDKKLDQIVAGAMEYAPKKAAVASSSRVTTGSRVIMAMSGDEDSG</sequence>
<feature type="compositionally biased region" description="Basic residues" evidence="1">
    <location>
        <begin position="92"/>
        <end position="103"/>
    </location>
</feature>